<sequence>MPALEAGVAALGVAAAVLLTGSSRAPVRTRLRALPPGAERARNRNGRSRGALLRVVPILPALTLALIAGPVVGILVGIPVAGVVWRRLARDVSGPGDQERARMVAELPMAVDLLAAGLRAGCAMPDALAAVTRATRGPLGAVLGEVADHLRLGADPGTAWGRVAGPPDVTAVGRVVARAADTGAPVADLLHRQAAEIRAGARNRALARSQRLGVLVVVPLGVCFLPAFVLIGVVPLAAGLISGLMTP</sequence>
<dbReference type="Pfam" id="PF00482">
    <property type="entry name" value="T2SSF"/>
    <property type="match status" value="1"/>
</dbReference>
<keyword evidence="3 6" id="KW-0812">Transmembrane</keyword>
<evidence type="ECO:0000313" key="9">
    <source>
        <dbReference type="Proteomes" id="UP001595923"/>
    </source>
</evidence>
<evidence type="ECO:0000259" key="7">
    <source>
        <dbReference type="Pfam" id="PF00482"/>
    </source>
</evidence>
<dbReference type="PANTHER" id="PTHR35007">
    <property type="entry name" value="INTEGRAL MEMBRANE PROTEIN-RELATED"/>
    <property type="match status" value="1"/>
</dbReference>
<evidence type="ECO:0000256" key="6">
    <source>
        <dbReference type="SAM" id="Phobius"/>
    </source>
</evidence>
<comment type="subcellular location">
    <subcellularLocation>
        <location evidence="1">Cell membrane</location>
        <topology evidence="1">Multi-pass membrane protein</topology>
    </subcellularLocation>
</comment>
<protein>
    <submittedName>
        <fullName evidence="8">Type II secretion system F family protein</fullName>
    </submittedName>
</protein>
<dbReference type="InterPro" id="IPR018076">
    <property type="entry name" value="T2SS_GspF_dom"/>
</dbReference>
<dbReference type="EMBL" id="JBHSFQ010000020">
    <property type="protein sequence ID" value="MFC4563999.1"/>
    <property type="molecule type" value="Genomic_DNA"/>
</dbReference>
<evidence type="ECO:0000256" key="5">
    <source>
        <dbReference type="ARBA" id="ARBA00023136"/>
    </source>
</evidence>
<keyword evidence="4 6" id="KW-1133">Transmembrane helix</keyword>
<feature type="transmembrane region" description="Helical" evidence="6">
    <location>
        <begin position="212"/>
        <end position="241"/>
    </location>
</feature>
<comment type="caution">
    <text evidence="8">The sequence shown here is derived from an EMBL/GenBank/DDBJ whole genome shotgun (WGS) entry which is preliminary data.</text>
</comment>
<dbReference type="Proteomes" id="UP001595923">
    <property type="component" value="Unassembled WGS sequence"/>
</dbReference>
<evidence type="ECO:0000256" key="2">
    <source>
        <dbReference type="ARBA" id="ARBA00022475"/>
    </source>
</evidence>
<dbReference type="PANTHER" id="PTHR35007:SF3">
    <property type="entry name" value="POSSIBLE CONSERVED ALANINE RICH MEMBRANE PROTEIN"/>
    <property type="match status" value="1"/>
</dbReference>
<proteinExistence type="predicted"/>
<evidence type="ECO:0000256" key="4">
    <source>
        <dbReference type="ARBA" id="ARBA00022989"/>
    </source>
</evidence>
<name>A0ABV9DYM3_9ACTN</name>
<evidence type="ECO:0000313" key="8">
    <source>
        <dbReference type="EMBL" id="MFC4563999.1"/>
    </source>
</evidence>
<accession>A0ABV9DYM3</accession>
<evidence type="ECO:0000256" key="1">
    <source>
        <dbReference type="ARBA" id="ARBA00004651"/>
    </source>
</evidence>
<feature type="domain" description="Type II secretion system protein GspF" evidence="7">
    <location>
        <begin position="111"/>
        <end position="233"/>
    </location>
</feature>
<keyword evidence="2" id="KW-1003">Cell membrane</keyword>
<feature type="transmembrane region" description="Helical" evidence="6">
    <location>
        <begin position="58"/>
        <end position="85"/>
    </location>
</feature>
<evidence type="ECO:0000256" key="3">
    <source>
        <dbReference type="ARBA" id="ARBA00022692"/>
    </source>
</evidence>
<keyword evidence="9" id="KW-1185">Reference proteome</keyword>
<dbReference type="RefSeq" id="WP_378576746.1">
    <property type="nucleotide sequence ID" value="NZ_JBHSFQ010000020.1"/>
</dbReference>
<organism evidence="8 9">
    <name type="scientific">Nocardiopsis mangrovi</name>
    <dbReference type="NCBI Taxonomy" id="1179818"/>
    <lineage>
        <taxon>Bacteria</taxon>
        <taxon>Bacillati</taxon>
        <taxon>Actinomycetota</taxon>
        <taxon>Actinomycetes</taxon>
        <taxon>Streptosporangiales</taxon>
        <taxon>Nocardiopsidaceae</taxon>
        <taxon>Nocardiopsis</taxon>
    </lineage>
</organism>
<gene>
    <name evidence="8" type="ORF">ACFO4E_19225</name>
</gene>
<reference evidence="9" key="1">
    <citation type="journal article" date="2019" name="Int. J. Syst. Evol. Microbiol.">
        <title>The Global Catalogue of Microorganisms (GCM) 10K type strain sequencing project: providing services to taxonomists for standard genome sequencing and annotation.</title>
        <authorList>
            <consortium name="The Broad Institute Genomics Platform"/>
            <consortium name="The Broad Institute Genome Sequencing Center for Infectious Disease"/>
            <person name="Wu L."/>
            <person name="Ma J."/>
        </authorList>
    </citation>
    <scope>NUCLEOTIDE SEQUENCE [LARGE SCALE GENOMIC DNA]</scope>
    <source>
        <strain evidence="9">XZYJ18</strain>
    </source>
</reference>
<keyword evidence="5 6" id="KW-0472">Membrane</keyword>